<feature type="domain" description="Tc1-like transposase DDE" evidence="1">
    <location>
        <begin position="312"/>
        <end position="367"/>
    </location>
</feature>
<dbReference type="Pfam" id="PF13358">
    <property type="entry name" value="DDE_3"/>
    <property type="match status" value="1"/>
</dbReference>
<dbReference type="Gene3D" id="3.30.420.10">
    <property type="entry name" value="Ribonuclease H-like superfamily/Ribonuclease H"/>
    <property type="match status" value="1"/>
</dbReference>
<evidence type="ECO:0000313" key="3">
    <source>
        <dbReference type="Proteomes" id="UP001176940"/>
    </source>
</evidence>
<sequence>MVKRNPFTTANQVTNTLQEVGVSISKSTIKRRLHETHTAYPKEKTKHQTTEGLLELTGQYGSNLKCPPFCTDHEHAGNGESDEGTPVLKAGHGPPWEKLQLGPIHHSMRHTSSLGKYSEKFPGSSSYEDIQQRAHHRNSRTRVFRWIKSLIKYFIKIVCNNGYFCLSFCHGYSFAMERSRERGEERERRWTYMDNDDSRIRGRLCPSLIGRGNLYDIIVAMATIMTSSSLCPLLIGRGLAVSTNQRHGMSTSFMTSSSLCPSLIGRGLAASTNQRRGISRTDRPNVTLTTIRYQDEILRPIVILYASALGPGFLLMQDNVRLHVAEMCQQFLHDEGIEAMDWPARSPALNPIEHIWDIMSRSIHQRHVAPQTVQELTDALIHFWELIILYPECQCHYPVPRVSVSLSCTPSVSVIILYPECQCHYPVPRVSASLSCTPNVSVIILYPECQCHYPVPRVSVSLSCTSSVSVIILYPECQRHYVPVVLSLCTPELSLSCTPSVSVIILYPECQCHYPVPRVSVSLSCTPSVSVIILYPECQRHYPVPRVSVSLSCTPSDVPPDSTMDVLLPLAGTGSTREFKRSCPTPKSSVFFLSLQGGTHEKRLRRLTRARGDRAACQYLSPCQEAQGRNFPGGESLCSKDQEQGEVPGCSRSSRWEALGWGRGSMLQGVMASSAVSRLPSDFRNSE</sequence>
<name>A0ABN9LZN6_9NEOB</name>
<gene>
    <name evidence="2" type="ORF">RIMI_LOCUS14719845</name>
</gene>
<proteinExistence type="predicted"/>
<dbReference type="InterPro" id="IPR038717">
    <property type="entry name" value="Tc1-like_DDE_dom"/>
</dbReference>
<protein>
    <recommendedName>
        <fullName evidence="1">Tc1-like transposase DDE domain-containing protein</fullName>
    </recommendedName>
</protein>
<accession>A0ABN9LZN6</accession>
<organism evidence="2 3">
    <name type="scientific">Ranitomeya imitator</name>
    <name type="common">mimic poison frog</name>
    <dbReference type="NCBI Taxonomy" id="111125"/>
    <lineage>
        <taxon>Eukaryota</taxon>
        <taxon>Metazoa</taxon>
        <taxon>Chordata</taxon>
        <taxon>Craniata</taxon>
        <taxon>Vertebrata</taxon>
        <taxon>Euteleostomi</taxon>
        <taxon>Amphibia</taxon>
        <taxon>Batrachia</taxon>
        <taxon>Anura</taxon>
        <taxon>Neobatrachia</taxon>
        <taxon>Hyloidea</taxon>
        <taxon>Dendrobatidae</taxon>
        <taxon>Dendrobatinae</taxon>
        <taxon>Ranitomeya</taxon>
    </lineage>
</organism>
<evidence type="ECO:0000313" key="2">
    <source>
        <dbReference type="EMBL" id="CAJ0954397.1"/>
    </source>
</evidence>
<dbReference type="Proteomes" id="UP001176940">
    <property type="component" value="Unassembled WGS sequence"/>
</dbReference>
<dbReference type="EMBL" id="CAUEEQ010038467">
    <property type="protein sequence ID" value="CAJ0954397.1"/>
    <property type="molecule type" value="Genomic_DNA"/>
</dbReference>
<keyword evidence="3" id="KW-1185">Reference proteome</keyword>
<dbReference type="InterPro" id="IPR036397">
    <property type="entry name" value="RNaseH_sf"/>
</dbReference>
<evidence type="ECO:0000259" key="1">
    <source>
        <dbReference type="Pfam" id="PF13358"/>
    </source>
</evidence>
<comment type="caution">
    <text evidence="2">The sequence shown here is derived from an EMBL/GenBank/DDBJ whole genome shotgun (WGS) entry which is preliminary data.</text>
</comment>
<reference evidence="2" key="1">
    <citation type="submission" date="2023-07" db="EMBL/GenBank/DDBJ databases">
        <authorList>
            <person name="Stuckert A."/>
        </authorList>
    </citation>
    <scope>NUCLEOTIDE SEQUENCE</scope>
</reference>